<accession>A0ABT1RTP6</accession>
<comment type="caution">
    <text evidence="1">The sequence shown here is derived from an EMBL/GenBank/DDBJ whole genome shotgun (WGS) entry which is preliminary data.</text>
</comment>
<dbReference type="RefSeq" id="WP_256133790.1">
    <property type="nucleotide sequence ID" value="NZ_JANFXK010000042.1"/>
</dbReference>
<sequence length="80" mass="9381">MVEVAKEILNKLFDQAEKDTGIARIPVRVIRYCAVTKSGTRLSKNTLKQARQELGLESYRIDGDQYWERRRSENHEETIK</sequence>
<name>A0ABT1RTP6_9FIRM</name>
<evidence type="ECO:0000313" key="2">
    <source>
        <dbReference type="Proteomes" id="UP001524502"/>
    </source>
</evidence>
<evidence type="ECO:0000313" key="1">
    <source>
        <dbReference type="EMBL" id="MCQ4638583.1"/>
    </source>
</evidence>
<reference evidence="1 2" key="1">
    <citation type="submission" date="2022-06" db="EMBL/GenBank/DDBJ databases">
        <title>Isolation of gut microbiota from human fecal samples.</title>
        <authorList>
            <person name="Pamer E.G."/>
            <person name="Barat B."/>
            <person name="Waligurski E."/>
            <person name="Medina S."/>
            <person name="Paddock L."/>
            <person name="Mostad J."/>
        </authorList>
    </citation>
    <scope>NUCLEOTIDE SEQUENCE [LARGE SCALE GENOMIC DNA]</scope>
    <source>
        <strain evidence="1 2">SL.3.17</strain>
    </source>
</reference>
<organism evidence="1 2">
    <name type="scientific">Anaerovorax odorimutans</name>
    <dbReference type="NCBI Taxonomy" id="109327"/>
    <lineage>
        <taxon>Bacteria</taxon>
        <taxon>Bacillati</taxon>
        <taxon>Bacillota</taxon>
        <taxon>Clostridia</taxon>
        <taxon>Peptostreptococcales</taxon>
        <taxon>Anaerovoracaceae</taxon>
        <taxon>Anaerovorax</taxon>
    </lineage>
</organism>
<proteinExistence type="predicted"/>
<protein>
    <submittedName>
        <fullName evidence="1">Uncharacterized protein</fullName>
    </submittedName>
</protein>
<gene>
    <name evidence="1" type="ORF">NE619_17785</name>
</gene>
<keyword evidence="2" id="KW-1185">Reference proteome</keyword>
<dbReference type="EMBL" id="JANFXK010000042">
    <property type="protein sequence ID" value="MCQ4638583.1"/>
    <property type="molecule type" value="Genomic_DNA"/>
</dbReference>
<dbReference type="Proteomes" id="UP001524502">
    <property type="component" value="Unassembled WGS sequence"/>
</dbReference>